<keyword evidence="2" id="KW-1185">Reference proteome</keyword>
<dbReference type="Proteomes" id="UP000618795">
    <property type="component" value="Unassembled WGS sequence"/>
</dbReference>
<evidence type="ECO:0000313" key="1">
    <source>
        <dbReference type="EMBL" id="GGV28948.1"/>
    </source>
</evidence>
<dbReference type="RefSeq" id="WP_191878508.1">
    <property type="nucleotide sequence ID" value="NZ_BMTD01000035.1"/>
</dbReference>
<dbReference type="EMBL" id="BMTD01000035">
    <property type="protein sequence ID" value="GGV28948.1"/>
    <property type="molecule type" value="Genomic_DNA"/>
</dbReference>
<evidence type="ECO:0000313" key="2">
    <source>
        <dbReference type="Proteomes" id="UP000618795"/>
    </source>
</evidence>
<proteinExistence type="predicted"/>
<accession>A0A918IK64</accession>
<organism evidence="1 2">
    <name type="scientific">Streptomyces filipinensis</name>
    <dbReference type="NCBI Taxonomy" id="66887"/>
    <lineage>
        <taxon>Bacteria</taxon>
        <taxon>Bacillati</taxon>
        <taxon>Actinomycetota</taxon>
        <taxon>Actinomycetes</taxon>
        <taxon>Kitasatosporales</taxon>
        <taxon>Streptomycetaceae</taxon>
        <taxon>Streptomyces</taxon>
    </lineage>
</organism>
<name>A0A918IK64_9ACTN</name>
<reference evidence="1" key="1">
    <citation type="journal article" date="2014" name="Int. J. Syst. Evol. Microbiol.">
        <title>Complete genome sequence of Corynebacterium casei LMG S-19264T (=DSM 44701T), isolated from a smear-ripened cheese.</title>
        <authorList>
            <consortium name="US DOE Joint Genome Institute (JGI-PGF)"/>
            <person name="Walter F."/>
            <person name="Albersmeier A."/>
            <person name="Kalinowski J."/>
            <person name="Ruckert C."/>
        </authorList>
    </citation>
    <scope>NUCLEOTIDE SEQUENCE</scope>
    <source>
        <strain evidence="1">JCM 4369</strain>
    </source>
</reference>
<reference evidence="1" key="2">
    <citation type="submission" date="2020-09" db="EMBL/GenBank/DDBJ databases">
        <authorList>
            <person name="Sun Q."/>
            <person name="Ohkuma M."/>
        </authorList>
    </citation>
    <scope>NUCLEOTIDE SEQUENCE</scope>
    <source>
        <strain evidence="1">JCM 4369</strain>
    </source>
</reference>
<comment type="caution">
    <text evidence="1">The sequence shown here is derived from an EMBL/GenBank/DDBJ whole genome shotgun (WGS) entry which is preliminary data.</text>
</comment>
<dbReference type="AlphaFoldDB" id="A0A918IK64"/>
<gene>
    <name evidence="1" type="ORF">GCM10010260_81760</name>
</gene>
<protein>
    <submittedName>
        <fullName evidence="1">Uncharacterized protein</fullName>
    </submittedName>
</protein>
<sequence length="381" mass="42192">MPLIPPRYEPTHDQHDTWMVVNPIQGCNKVCRYCYLQDLGLTGVKPAVLATPEETVEQLLAHRYYHPALVLALYTCTDALATPVTRAHLTALLDLLGASTVRNPVCIITKCAIPDDVVECIARNRAADLPILVYLSYSGLGPDIERGINHTALRDNFPHLHAADIPVIHYWRPALPQNSTPEAIEHVMDLAVRYAACTVAVGTKVKPTAMDQITELWPALADPGIDPRAADSVWPRPTWDWLHALPDRYASHPFFQTNSCALAYVLGRSDRAGVWNTPTCLAANRCPTAQRDLCLRTVPHREPVTATQVEERLAKIGLPGLAFTLDAGTRILHLGRPVPLRDRHNLAQVLALTVRAPRDPQETYWQGRLAGAEPLIIDPRP</sequence>